<organism evidence="2 3">
    <name type="scientific">Tanacetum coccineum</name>
    <dbReference type="NCBI Taxonomy" id="301880"/>
    <lineage>
        <taxon>Eukaryota</taxon>
        <taxon>Viridiplantae</taxon>
        <taxon>Streptophyta</taxon>
        <taxon>Embryophyta</taxon>
        <taxon>Tracheophyta</taxon>
        <taxon>Spermatophyta</taxon>
        <taxon>Magnoliopsida</taxon>
        <taxon>eudicotyledons</taxon>
        <taxon>Gunneridae</taxon>
        <taxon>Pentapetalae</taxon>
        <taxon>asterids</taxon>
        <taxon>campanulids</taxon>
        <taxon>Asterales</taxon>
        <taxon>Asteraceae</taxon>
        <taxon>Asteroideae</taxon>
        <taxon>Anthemideae</taxon>
        <taxon>Anthemidinae</taxon>
        <taxon>Tanacetum</taxon>
    </lineage>
</organism>
<evidence type="ECO:0000313" key="3">
    <source>
        <dbReference type="Proteomes" id="UP001151760"/>
    </source>
</evidence>
<comment type="caution">
    <text evidence="2">The sequence shown here is derived from an EMBL/GenBank/DDBJ whole genome shotgun (WGS) entry which is preliminary data.</text>
</comment>
<evidence type="ECO:0000256" key="1">
    <source>
        <dbReference type="SAM" id="MobiDB-lite"/>
    </source>
</evidence>
<evidence type="ECO:0000313" key="2">
    <source>
        <dbReference type="EMBL" id="GJS58154.1"/>
    </source>
</evidence>
<protein>
    <submittedName>
        <fullName evidence="2">Uncharacterized protein</fullName>
    </submittedName>
</protein>
<keyword evidence="3" id="KW-1185">Reference proteome</keyword>
<feature type="compositionally biased region" description="Basic residues" evidence="1">
    <location>
        <begin position="1"/>
        <end position="10"/>
    </location>
</feature>
<proteinExistence type="predicted"/>
<reference evidence="2" key="1">
    <citation type="journal article" date="2022" name="Int. J. Mol. Sci.">
        <title>Draft Genome of Tanacetum Coccineum: Genomic Comparison of Closely Related Tanacetum-Family Plants.</title>
        <authorList>
            <person name="Yamashiro T."/>
            <person name="Shiraishi A."/>
            <person name="Nakayama K."/>
            <person name="Satake H."/>
        </authorList>
    </citation>
    <scope>NUCLEOTIDE SEQUENCE</scope>
</reference>
<feature type="compositionally biased region" description="Basic and acidic residues" evidence="1">
    <location>
        <begin position="105"/>
        <end position="116"/>
    </location>
</feature>
<name>A0ABQ4WYZ0_9ASTR</name>
<sequence length="307" mass="36320">MDKSKKHFARLRVEDQRRKPPTKAQKRNQMCTYLRNMVGFTHNQLKNKSFDEVQKAFDNTMSWIDSFVPMDYKVVNESEVRAEGNEKIAQESSSKGAGDDLQQESSKKQKMEDDKEREELKQQCFEIVPEEEIAIDVIPLATKPAPIVNFQIHRKGRNGYYEIMRADGSAKTYLLFSQLLKEFDKEDLENLWKVVKAKHGYTMPEEAYERVLWGDLKVMFEPQIEDAVWRNIQGHSVKLWKLYDSYGVHFVRFNNMHVYMLVEKKYYLRPPTLTDMLNKKLHADYWNEMCYRLLKLVTKQIKNPGSV</sequence>
<dbReference type="Proteomes" id="UP001151760">
    <property type="component" value="Unassembled WGS sequence"/>
</dbReference>
<feature type="region of interest" description="Disordered" evidence="1">
    <location>
        <begin position="1"/>
        <end position="28"/>
    </location>
</feature>
<feature type="region of interest" description="Disordered" evidence="1">
    <location>
        <begin position="81"/>
        <end position="116"/>
    </location>
</feature>
<reference evidence="2" key="2">
    <citation type="submission" date="2022-01" db="EMBL/GenBank/DDBJ databases">
        <authorList>
            <person name="Yamashiro T."/>
            <person name="Shiraishi A."/>
            <person name="Satake H."/>
            <person name="Nakayama K."/>
        </authorList>
    </citation>
    <scope>NUCLEOTIDE SEQUENCE</scope>
</reference>
<gene>
    <name evidence="2" type="ORF">Tco_0652938</name>
</gene>
<accession>A0ABQ4WYZ0</accession>
<dbReference type="EMBL" id="BQNB010009059">
    <property type="protein sequence ID" value="GJS58154.1"/>
    <property type="molecule type" value="Genomic_DNA"/>
</dbReference>